<evidence type="ECO:0000313" key="2">
    <source>
        <dbReference type="EMBL" id="KKK33630.1"/>
    </source>
</evidence>
<reference evidence="2 3" key="1">
    <citation type="submission" date="2015-04" db="EMBL/GenBank/DDBJ databases">
        <title>Taxonomic description and genome sequence of Bacillus campisalis sp. nov., a novel member of the genus Bacillus isolated from solar saltern.</title>
        <authorList>
            <person name="Mathan Kumar R."/>
            <person name="Kaur G."/>
            <person name="Kumar A."/>
            <person name="Singh N.K."/>
            <person name="Kaur N."/>
            <person name="Kumar N."/>
            <person name="Mayilraj S."/>
        </authorList>
    </citation>
    <scope>NUCLEOTIDE SEQUENCE [LARGE SCALE GENOMIC DNA]</scope>
    <source>
        <strain evidence="2 3">SA2-6</strain>
    </source>
</reference>
<keyword evidence="1" id="KW-1133">Transmembrane helix</keyword>
<keyword evidence="1" id="KW-0472">Membrane</keyword>
<dbReference type="RefSeq" id="WP_046526118.1">
    <property type="nucleotide sequence ID" value="NZ_LAYY01000100.1"/>
</dbReference>
<proteinExistence type="predicted"/>
<dbReference type="EMBL" id="LAYY01000100">
    <property type="protein sequence ID" value="KKK33630.1"/>
    <property type="molecule type" value="Genomic_DNA"/>
</dbReference>
<dbReference type="AlphaFoldDB" id="A0A0M2SLZ5"/>
<evidence type="ECO:0000313" key="3">
    <source>
        <dbReference type="Proteomes" id="UP000034166"/>
    </source>
</evidence>
<keyword evidence="1" id="KW-0812">Transmembrane</keyword>
<protein>
    <recommendedName>
        <fullName evidence="4">DUF4030 domain-containing protein</fullName>
    </recommendedName>
</protein>
<sequence length="350" mass="40055">MDPFKYPKGHPELKQLHFDEKNKQRVWTAVKTEDLPIRKAKNKLAISGIAAAALLALLIGTANFTPAMVKVAAKIPYFSVFIKQEEYKMALNSVVFDVLNGKPYDLRNLKVSVPKKEITIWFGGTKAEVKAIEEEIVPAIDTSLKENNFGSYKIEVIRDKVVYDPVHEGTPEEEKYTEDSMALRKSINEQLERHNYELAFPVEARINSFEKYIYVAIPKTETRLEELEELLHSTAAPYGSDFKLDIRKIDMAAREQEIRWDERGIMSILAGGLMENKEFKVKGFSYSFHPLPLQIKIKTSVKSTDPQAREIADRIEEEIATFIQTDEVTKNVRSDPYEVIILGKDKKQIN</sequence>
<comment type="caution">
    <text evidence="2">The sequence shown here is derived from an EMBL/GenBank/DDBJ whole genome shotgun (WGS) entry which is preliminary data.</text>
</comment>
<feature type="transmembrane region" description="Helical" evidence="1">
    <location>
        <begin position="44"/>
        <end position="64"/>
    </location>
</feature>
<accession>A0A0M2SLZ5</accession>
<evidence type="ECO:0000256" key="1">
    <source>
        <dbReference type="SAM" id="Phobius"/>
    </source>
</evidence>
<dbReference type="Proteomes" id="UP000034166">
    <property type="component" value="Unassembled WGS sequence"/>
</dbReference>
<dbReference type="OrthoDB" id="2455196at2"/>
<name>A0A0M2SLZ5_9BACI</name>
<evidence type="ECO:0008006" key="4">
    <source>
        <dbReference type="Google" id="ProtNLM"/>
    </source>
</evidence>
<gene>
    <name evidence="2" type="ORF">WQ57_23750</name>
</gene>
<keyword evidence="3" id="KW-1185">Reference proteome</keyword>
<dbReference type="PATRIC" id="fig|1408103.3.peg.5120"/>
<organism evidence="2 3">
    <name type="scientific">Mesobacillus campisalis</name>
    <dbReference type="NCBI Taxonomy" id="1408103"/>
    <lineage>
        <taxon>Bacteria</taxon>
        <taxon>Bacillati</taxon>
        <taxon>Bacillota</taxon>
        <taxon>Bacilli</taxon>
        <taxon>Bacillales</taxon>
        <taxon>Bacillaceae</taxon>
        <taxon>Mesobacillus</taxon>
    </lineage>
</organism>